<dbReference type="Proteomes" id="UP000053660">
    <property type="component" value="Unassembled WGS sequence"/>
</dbReference>
<dbReference type="SUPFAM" id="SSF47923">
    <property type="entry name" value="Ypt/Rab-GAP domain of gyp1p"/>
    <property type="match status" value="1"/>
</dbReference>
<dbReference type="EMBL" id="KN549215">
    <property type="protein sequence ID" value="KHJ99559.1"/>
    <property type="molecule type" value="Genomic_DNA"/>
</dbReference>
<accession>A0A0B1TQL9</accession>
<sequence length="93" mass="10839">MIQKGQTVLRIWDCMFYDGNDVWLFRVTVCLIRANQKHIAAAHTLDQLILAFQKVGRSHMALYCHQLIESAKSERISQKMIEELRVHCKVDPV</sequence>
<proteinExistence type="predicted"/>
<gene>
    <name evidence="1" type="ORF">OESDEN_00462</name>
</gene>
<dbReference type="Gene3D" id="1.10.472.80">
    <property type="entry name" value="Ypt/Rab-GAP domain of gyp1p, domain 3"/>
    <property type="match status" value="1"/>
</dbReference>
<name>A0A0B1TQL9_OESDE</name>
<dbReference type="OrthoDB" id="294251at2759"/>
<dbReference type="InterPro" id="IPR035969">
    <property type="entry name" value="Rab-GAP_TBC_sf"/>
</dbReference>
<evidence type="ECO:0008006" key="3">
    <source>
        <dbReference type="Google" id="ProtNLM"/>
    </source>
</evidence>
<dbReference type="AlphaFoldDB" id="A0A0B1TQL9"/>
<evidence type="ECO:0000313" key="1">
    <source>
        <dbReference type="EMBL" id="KHJ99559.1"/>
    </source>
</evidence>
<reference evidence="1 2" key="1">
    <citation type="submission" date="2014-03" db="EMBL/GenBank/DDBJ databases">
        <title>Draft genome of the hookworm Oesophagostomum dentatum.</title>
        <authorList>
            <person name="Mitreva M."/>
        </authorList>
    </citation>
    <scope>NUCLEOTIDE SEQUENCE [LARGE SCALE GENOMIC DNA]</scope>
    <source>
        <strain evidence="1 2">OD-Hann</strain>
    </source>
</reference>
<protein>
    <recommendedName>
        <fullName evidence="3">Rab-GAP TBC domain-containing protein</fullName>
    </recommendedName>
</protein>
<keyword evidence="2" id="KW-1185">Reference proteome</keyword>
<organism evidence="1 2">
    <name type="scientific">Oesophagostomum dentatum</name>
    <name type="common">Nodular worm</name>
    <dbReference type="NCBI Taxonomy" id="61180"/>
    <lineage>
        <taxon>Eukaryota</taxon>
        <taxon>Metazoa</taxon>
        <taxon>Ecdysozoa</taxon>
        <taxon>Nematoda</taxon>
        <taxon>Chromadorea</taxon>
        <taxon>Rhabditida</taxon>
        <taxon>Rhabditina</taxon>
        <taxon>Rhabditomorpha</taxon>
        <taxon>Strongyloidea</taxon>
        <taxon>Strongylidae</taxon>
        <taxon>Oesophagostomum</taxon>
    </lineage>
</organism>
<evidence type="ECO:0000313" key="2">
    <source>
        <dbReference type="Proteomes" id="UP000053660"/>
    </source>
</evidence>